<name>A0A0V8EIF0_LACLL</name>
<protein>
    <submittedName>
        <fullName evidence="2">Uncharacterized protein</fullName>
    </submittedName>
</protein>
<dbReference type="AlphaFoldDB" id="A0A0V8EIF0"/>
<organism evidence="2 3">
    <name type="scientific">Lactococcus lactis subsp. lactis</name>
    <name type="common">Streptococcus lactis</name>
    <dbReference type="NCBI Taxonomy" id="1360"/>
    <lineage>
        <taxon>Bacteria</taxon>
        <taxon>Bacillati</taxon>
        <taxon>Bacillota</taxon>
        <taxon>Bacilli</taxon>
        <taxon>Lactobacillales</taxon>
        <taxon>Streptococcaceae</taxon>
        <taxon>Lactococcus</taxon>
    </lineage>
</organism>
<reference evidence="3 4" key="1">
    <citation type="submission" date="2015-10" db="EMBL/GenBank/DDBJ databases">
        <title>Draft Genome Sequences of 11 Lactococcus lactis subspecies cremoris strains.</title>
        <authorList>
            <person name="Wels M."/>
            <person name="Backus L."/>
            <person name="Boekhorst J."/>
            <person name="Dijkstra A."/>
            <person name="Beerthuizen M."/>
            <person name="Kelly W."/>
            <person name="Siezen R."/>
            <person name="Bachmann H."/>
            <person name="Van Hijum S."/>
        </authorList>
    </citation>
    <scope>NUCLEOTIDE SEQUENCE [LARGE SCALE GENOMIC DNA]</scope>
    <source>
        <strain evidence="4">LMG9449</strain>
        <strain evidence="3">N42</strain>
    </source>
</reference>
<dbReference type="EMBL" id="LKLS01000087">
    <property type="protein sequence ID" value="KSU19541.1"/>
    <property type="molecule type" value="Genomic_DNA"/>
</dbReference>
<evidence type="ECO:0000313" key="2">
    <source>
        <dbReference type="EMBL" id="KSU27453.1"/>
    </source>
</evidence>
<dbReference type="EMBL" id="LKLW01000071">
    <property type="protein sequence ID" value="KSU27453.1"/>
    <property type="molecule type" value="Genomic_DNA"/>
</dbReference>
<evidence type="ECO:0000313" key="1">
    <source>
        <dbReference type="EMBL" id="KSU19541.1"/>
    </source>
</evidence>
<proteinExistence type="predicted"/>
<evidence type="ECO:0000313" key="3">
    <source>
        <dbReference type="Proteomes" id="UP000052991"/>
    </source>
</evidence>
<reference evidence="2" key="2">
    <citation type="journal article" date="2017" name="Genome Announc.">
        <title>Draft Genome Sequences of 24 Lactococcus lactis Strains.</title>
        <authorList>
            <person name="Backus L."/>
            <person name="Wels M."/>
            <person name="Boekhorst J."/>
            <person name="Dijkstra A.R."/>
            <person name="Beerthuyzen M."/>
            <person name="Kelly W.J."/>
            <person name="Siezen R.J."/>
            <person name="van Hijum S.A."/>
            <person name="Bachmann H."/>
        </authorList>
    </citation>
    <scope>NUCLEOTIDE SEQUENCE</scope>
    <source>
        <strain evidence="1">LMG9447</strain>
        <strain evidence="2">N42</strain>
    </source>
</reference>
<dbReference type="Proteomes" id="UP000053612">
    <property type="component" value="Unassembled WGS sequence"/>
</dbReference>
<dbReference type="Proteomes" id="UP000052991">
    <property type="component" value="Unassembled WGS sequence"/>
</dbReference>
<sequence>MIKILLTEIFFVLSVKILLNKSHLLANFFLSVNYNLCMALKIASF</sequence>
<accession>A0A0V8EIF0</accession>
<comment type="caution">
    <text evidence="2">The sequence shown here is derived from an EMBL/GenBank/DDBJ whole genome shotgun (WGS) entry which is preliminary data.</text>
</comment>
<evidence type="ECO:0000313" key="4">
    <source>
        <dbReference type="Proteomes" id="UP000053612"/>
    </source>
</evidence>
<gene>
    <name evidence="1" type="ORF">LMG9449_0772</name>
    <name evidence="2" type="ORF">N42_1032</name>
</gene>